<evidence type="ECO:0000313" key="6">
    <source>
        <dbReference type="EMBL" id="PIO41040.1"/>
    </source>
</evidence>
<dbReference type="PANTHER" id="PTHR45818:SF2">
    <property type="entry name" value="PROTO-ONCOGENE VAV"/>
    <property type="match status" value="1"/>
</dbReference>
<dbReference type="SUPFAM" id="SSF55550">
    <property type="entry name" value="SH2 domain"/>
    <property type="match status" value="1"/>
</dbReference>
<evidence type="ECO:0000256" key="2">
    <source>
        <dbReference type="PROSITE-ProRule" id="PRU00191"/>
    </source>
</evidence>
<dbReference type="SMART" id="SM00252">
    <property type="entry name" value="SH2"/>
    <property type="match status" value="1"/>
</dbReference>
<dbReference type="GO" id="GO:0016477">
    <property type="term" value="P:cell migration"/>
    <property type="evidence" value="ECO:0007669"/>
    <property type="project" value="TreeGrafter"/>
</dbReference>
<gene>
    <name evidence="6" type="ORF">AB205_0046670</name>
</gene>
<dbReference type="SUPFAM" id="SSF50044">
    <property type="entry name" value="SH3-domain"/>
    <property type="match status" value="2"/>
</dbReference>
<feature type="domain" description="SH2" evidence="4">
    <location>
        <begin position="104"/>
        <end position="199"/>
    </location>
</feature>
<dbReference type="InterPro" id="IPR036028">
    <property type="entry name" value="SH3-like_dom_sf"/>
</dbReference>
<dbReference type="Gene3D" id="3.30.505.10">
    <property type="entry name" value="SH2 domain"/>
    <property type="match status" value="1"/>
</dbReference>
<dbReference type="Gene3D" id="2.30.30.40">
    <property type="entry name" value="SH3 Domains"/>
    <property type="match status" value="2"/>
</dbReference>
<dbReference type="PRINTS" id="PR00401">
    <property type="entry name" value="SH2DOMAIN"/>
</dbReference>
<dbReference type="OrthoDB" id="5340910at2759"/>
<dbReference type="PRINTS" id="PR00452">
    <property type="entry name" value="SH3DOMAIN"/>
</dbReference>
<dbReference type="Pfam" id="PF00018">
    <property type="entry name" value="SH3_1"/>
    <property type="match status" value="1"/>
</dbReference>
<evidence type="ECO:0000259" key="4">
    <source>
        <dbReference type="PROSITE" id="PS50001"/>
    </source>
</evidence>
<dbReference type="GO" id="GO:0005085">
    <property type="term" value="F:guanyl-nucleotide exchange factor activity"/>
    <property type="evidence" value="ECO:0007669"/>
    <property type="project" value="TreeGrafter"/>
</dbReference>
<name>A0A2G9SLJ3_AQUCT</name>
<evidence type="ECO:0000259" key="5">
    <source>
        <dbReference type="PROSITE" id="PS50002"/>
    </source>
</evidence>
<dbReference type="SMART" id="SM00326">
    <property type="entry name" value="SH3"/>
    <property type="match status" value="2"/>
</dbReference>
<dbReference type="InterPro" id="IPR036860">
    <property type="entry name" value="SH2_dom_sf"/>
</dbReference>
<dbReference type="Pfam" id="PF07653">
    <property type="entry name" value="SH3_2"/>
    <property type="match status" value="1"/>
</dbReference>
<sequence>MVVFWLLTDKLNLFPQYIRVCLSIAGLTKMETCQEYFGIPPPPIAFGPPLKMQKGDVIELTKAEAEQNWWEGRNTSTYELGFFPCSHVKPYISHPLPDLSLYSWYAGGMERKEAEVLLAGRSDGTFLVRQRTKDSGEFAISLKSQKTTGGLAAQKGYDVLRRGPDGSEVQAVLHKKELVGFYQHNSLKDCFKLLDTLLQFPFKEPERKETSRMAADDKRMKYFGSARARYDFCARDRTELSLKEGDVIKILSKKGHQGWWKGEVYGKIGWFPSNYVDDDFSEYC</sequence>
<evidence type="ECO:0000256" key="3">
    <source>
        <dbReference type="PROSITE-ProRule" id="PRU00192"/>
    </source>
</evidence>
<dbReference type="InterPro" id="IPR000980">
    <property type="entry name" value="SH2"/>
</dbReference>
<dbReference type="FunFam" id="2.30.30.40:FF:000039">
    <property type="entry name" value="Vav guanine nucleotide exchange factor 3"/>
    <property type="match status" value="1"/>
</dbReference>
<dbReference type="EMBL" id="KV923519">
    <property type="protein sequence ID" value="PIO41040.1"/>
    <property type="molecule type" value="Genomic_DNA"/>
</dbReference>
<feature type="domain" description="SH3" evidence="5">
    <location>
        <begin position="221"/>
        <end position="281"/>
    </location>
</feature>
<dbReference type="PROSITE" id="PS50001">
    <property type="entry name" value="SH2"/>
    <property type="match status" value="1"/>
</dbReference>
<dbReference type="CDD" id="cd11976">
    <property type="entry name" value="SH3_VAV1_2"/>
    <property type="match status" value="1"/>
</dbReference>
<dbReference type="PANTHER" id="PTHR45818">
    <property type="entry name" value="PROTEIN VAV"/>
    <property type="match status" value="1"/>
</dbReference>
<organism evidence="6">
    <name type="scientific">Aquarana catesbeiana</name>
    <name type="common">American bullfrog</name>
    <name type="synonym">Rana catesbeiana</name>
    <dbReference type="NCBI Taxonomy" id="8400"/>
    <lineage>
        <taxon>Eukaryota</taxon>
        <taxon>Metazoa</taxon>
        <taxon>Chordata</taxon>
        <taxon>Craniata</taxon>
        <taxon>Vertebrata</taxon>
        <taxon>Euteleostomi</taxon>
        <taxon>Amphibia</taxon>
        <taxon>Batrachia</taxon>
        <taxon>Anura</taxon>
        <taxon>Neobatrachia</taxon>
        <taxon>Ranoidea</taxon>
        <taxon>Ranidae</taxon>
        <taxon>Aquarana</taxon>
    </lineage>
</organism>
<proteinExistence type="predicted"/>
<feature type="domain" description="SH3" evidence="5">
    <location>
        <begin position="25"/>
        <end position="93"/>
    </location>
</feature>
<reference evidence="6" key="1">
    <citation type="submission" date="2017-08" db="EMBL/GenBank/DDBJ databases">
        <title>Assembly of the North American Bullfrog Genome.</title>
        <authorList>
            <person name="Warren R.L."/>
            <person name="Vandervalk B.P."/>
            <person name="Kucuk E."/>
            <person name="Birol I."/>
            <person name="Helbing C."/>
            <person name="Pandoh P."/>
            <person name="Behsaz B."/>
            <person name="Mohamadi H."/>
            <person name="Chu J."/>
            <person name="Jackman S."/>
            <person name="Hammond S.A."/>
            <person name="Veldhoen N."/>
            <person name="Kirk H."/>
            <person name="Zhao Y."/>
            <person name="Coope R."/>
            <person name="Pleasance S."/>
            <person name="Moore R."/>
            <person name="Holt R."/>
        </authorList>
    </citation>
    <scope>NUCLEOTIDE SEQUENCE</scope>
    <source>
        <strain evidence="6">Bruno</strain>
        <tissue evidence="6">Liver</tissue>
    </source>
</reference>
<evidence type="ECO:0008006" key="7">
    <source>
        <dbReference type="Google" id="ProtNLM"/>
    </source>
</evidence>
<accession>A0A2G9SLJ3</accession>
<dbReference type="GO" id="GO:0005737">
    <property type="term" value="C:cytoplasm"/>
    <property type="evidence" value="ECO:0007669"/>
    <property type="project" value="TreeGrafter"/>
</dbReference>
<keyword evidence="2" id="KW-0727">SH2 domain</keyword>
<dbReference type="InterPro" id="IPR001452">
    <property type="entry name" value="SH3_domain"/>
</dbReference>
<keyword evidence="1 3" id="KW-0728">SH3 domain</keyword>
<dbReference type="Pfam" id="PF00017">
    <property type="entry name" value="SH2"/>
    <property type="match status" value="1"/>
</dbReference>
<evidence type="ECO:0000256" key="1">
    <source>
        <dbReference type="ARBA" id="ARBA00022443"/>
    </source>
</evidence>
<dbReference type="InterPro" id="IPR035729">
    <property type="entry name" value="VAV1_SH3_2"/>
</dbReference>
<dbReference type="AlphaFoldDB" id="A0A2G9SLJ3"/>
<protein>
    <recommendedName>
        <fullName evidence="7">Proto-oncogene vav</fullName>
    </recommendedName>
</protein>
<dbReference type="PROSITE" id="PS50002">
    <property type="entry name" value="SH3"/>
    <property type="match status" value="2"/>
</dbReference>